<keyword evidence="5" id="KW-0547">Nucleotide-binding</keyword>
<dbReference type="EC" id="6.3.1.20" evidence="3"/>
<dbReference type="PANTHER" id="PTHR12561:SF3">
    <property type="entry name" value="LIPOYLTRANSFERASE 1, MITOCHONDRIAL"/>
    <property type="match status" value="1"/>
</dbReference>
<evidence type="ECO:0000256" key="2">
    <source>
        <dbReference type="ARBA" id="ARBA00005124"/>
    </source>
</evidence>
<accession>A0A7G9GFX6</accession>
<dbReference type="InterPro" id="IPR045864">
    <property type="entry name" value="aa-tRNA-synth_II/BPL/LPL"/>
</dbReference>
<dbReference type="InterPro" id="IPR019491">
    <property type="entry name" value="Lipoate_protein_ligase_C"/>
</dbReference>
<dbReference type="EMBL" id="CP060635">
    <property type="protein sequence ID" value="QNM09708.1"/>
    <property type="molecule type" value="Genomic_DNA"/>
</dbReference>
<dbReference type="InterPro" id="IPR004562">
    <property type="entry name" value="LipoylTrfase_LipoateP_Ligase"/>
</dbReference>
<evidence type="ECO:0000256" key="6">
    <source>
        <dbReference type="ARBA" id="ARBA00022840"/>
    </source>
</evidence>
<dbReference type="InterPro" id="IPR004143">
    <property type="entry name" value="BPL_LPL_catalytic"/>
</dbReference>
<evidence type="ECO:0000313" key="10">
    <source>
        <dbReference type="Proteomes" id="UP000515860"/>
    </source>
</evidence>
<dbReference type="Proteomes" id="UP000515860">
    <property type="component" value="Chromosome"/>
</dbReference>
<dbReference type="GO" id="GO:0005524">
    <property type="term" value="F:ATP binding"/>
    <property type="evidence" value="ECO:0007669"/>
    <property type="project" value="UniProtKB-KW"/>
</dbReference>
<comment type="pathway">
    <text evidence="1">Protein modification; protein lipoylation via exogenous pathway; protein N(6)-(lipoyl)lysine from lipoate: step 2/2.</text>
</comment>
<evidence type="ECO:0000256" key="3">
    <source>
        <dbReference type="ARBA" id="ARBA00012367"/>
    </source>
</evidence>
<dbReference type="GO" id="GO:0009249">
    <property type="term" value="P:protein lipoylation"/>
    <property type="evidence" value="ECO:0007669"/>
    <property type="project" value="InterPro"/>
</dbReference>
<dbReference type="KEGG" id="whj:H9Q79_05310"/>
<dbReference type="Pfam" id="PF10437">
    <property type="entry name" value="Lip_prot_lig_C"/>
    <property type="match status" value="1"/>
</dbReference>
<dbReference type="SUPFAM" id="SSF55681">
    <property type="entry name" value="Class II aaRS and biotin synthetases"/>
    <property type="match status" value="1"/>
</dbReference>
<dbReference type="Gene3D" id="3.30.390.50">
    <property type="entry name" value="CO dehydrogenase flavoprotein, C-terminal domain"/>
    <property type="match status" value="1"/>
</dbReference>
<evidence type="ECO:0000313" key="9">
    <source>
        <dbReference type="EMBL" id="QNM09708.1"/>
    </source>
</evidence>
<dbReference type="GO" id="GO:0005737">
    <property type="term" value="C:cytoplasm"/>
    <property type="evidence" value="ECO:0007669"/>
    <property type="project" value="TreeGrafter"/>
</dbReference>
<reference evidence="9 10" key="1">
    <citation type="submission" date="2020-08" db="EMBL/GenBank/DDBJ databases">
        <authorList>
            <person name="Liu C."/>
            <person name="Sun Q."/>
        </authorList>
    </citation>
    <scope>NUCLEOTIDE SEQUENCE [LARGE SCALE GENOMIC DNA]</scope>
    <source>
        <strain evidence="9 10">NSJ-29</strain>
    </source>
</reference>
<keyword evidence="4 9" id="KW-0436">Ligase</keyword>
<sequence>MALVFIESTSTDPAFNLALEQYLFDHMNPGNDYFFLWQNDNSIIIGKNQNTVEEINSSYVSAHGIKVVRRLSGGGAVYHDLGNVNFTFIVNSKSYSGIDFGAFTSLIAGALKKLKVPACVNGRNDILADGKKISGNAQYVKQNRIMHHGTLMFRSDLETLTHALNASESKIQSKGIKSIKSRVANISDYIEESMGIEEFKSFLVSYLSEMAALVPYTLSEQEVEGVMELKRRVYDTWDWNYGRSPRYNTVKERRFEGCGEIRLYLYVSQGAIEEFHAYGDYFGVKDAAELSALLSGVKLSLPDLAEALKTIDVGQYFHNLTREELMEFLLE</sequence>
<protein>
    <recommendedName>
        <fullName evidence="3">lipoate--protein ligase</fullName>
        <ecNumber evidence="3">6.3.1.20</ecNumber>
    </recommendedName>
</protein>
<name>A0A7G9GFX6_9FIRM</name>
<dbReference type="PROSITE" id="PS51733">
    <property type="entry name" value="BPL_LPL_CATALYTIC"/>
    <property type="match status" value="1"/>
</dbReference>
<dbReference type="UniPathway" id="UPA00537">
    <property type="reaction ID" value="UER00594"/>
</dbReference>
<keyword evidence="6" id="KW-0067">ATP-binding</keyword>
<dbReference type="Gene3D" id="3.30.930.10">
    <property type="entry name" value="Bira Bifunctional Protein, Domain 2"/>
    <property type="match status" value="1"/>
</dbReference>
<evidence type="ECO:0000256" key="4">
    <source>
        <dbReference type="ARBA" id="ARBA00022598"/>
    </source>
</evidence>
<dbReference type="NCBIfam" id="TIGR00545">
    <property type="entry name" value="lipoyltrans"/>
    <property type="match status" value="1"/>
</dbReference>
<dbReference type="PANTHER" id="PTHR12561">
    <property type="entry name" value="LIPOATE-PROTEIN LIGASE"/>
    <property type="match status" value="1"/>
</dbReference>
<comment type="catalytic activity">
    <reaction evidence="7">
        <text>L-lysyl-[lipoyl-carrier protein] + (R)-lipoate + ATP = N(6)-[(R)-lipoyl]-L-lysyl-[lipoyl-carrier protein] + AMP + diphosphate + H(+)</text>
        <dbReference type="Rhea" id="RHEA:49288"/>
        <dbReference type="Rhea" id="RHEA-COMP:10500"/>
        <dbReference type="Rhea" id="RHEA-COMP:10502"/>
        <dbReference type="ChEBI" id="CHEBI:15378"/>
        <dbReference type="ChEBI" id="CHEBI:29969"/>
        <dbReference type="ChEBI" id="CHEBI:30616"/>
        <dbReference type="ChEBI" id="CHEBI:33019"/>
        <dbReference type="ChEBI" id="CHEBI:83088"/>
        <dbReference type="ChEBI" id="CHEBI:83099"/>
        <dbReference type="ChEBI" id="CHEBI:456215"/>
        <dbReference type="EC" id="6.3.1.20"/>
    </reaction>
</comment>
<dbReference type="GO" id="GO:0017118">
    <property type="term" value="F:lipoyltransferase activity"/>
    <property type="evidence" value="ECO:0007669"/>
    <property type="project" value="TreeGrafter"/>
</dbReference>
<dbReference type="FunFam" id="3.30.930.10:FF:000072">
    <property type="entry name" value="Lipoate--protein ligase"/>
    <property type="match status" value="1"/>
</dbReference>
<comment type="pathway">
    <text evidence="2">Protein modification; protein lipoylation via exogenous pathway; protein N(6)-(lipoyl)lysine from lipoate: step 1/2.</text>
</comment>
<dbReference type="Pfam" id="PF21948">
    <property type="entry name" value="LplA-B_cat"/>
    <property type="match status" value="1"/>
</dbReference>
<feature type="domain" description="BPL/LPL catalytic" evidence="8">
    <location>
        <begin position="28"/>
        <end position="215"/>
    </location>
</feature>
<dbReference type="RefSeq" id="WP_118643674.1">
    <property type="nucleotide sequence ID" value="NZ_CP060635.1"/>
</dbReference>
<keyword evidence="10" id="KW-1185">Reference proteome</keyword>
<dbReference type="CDD" id="cd16443">
    <property type="entry name" value="LplA"/>
    <property type="match status" value="1"/>
</dbReference>
<proteinExistence type="predicted"/>
<evidence type="ECO:0000256" key="1">
    <source>
        <dbReference type="ARBA" id="ARBA00005085"/>
    </source>
</evidence>
<dbReference type="AlphaFoldDB" id="A0A7G9GFX6"/>
<dbReference type="GO" id="GO:0016979">
    <property type="term" value="F:lipoate-protein ligase activity"/>
    <property type="evidence" value="ECO:0007669"/>
    <property type="project" value="UniProtKB-EC"/>
</dbReference>
<dbReference type="SUPFAM" id="SSF82649">
    <property type="entry name" value="SufE/NifU"/>
    <property type="match status" value="1"/>
</dbReference>
<organism evidence="9 10">
    <name type="scientific">Wansuia hejianensis</name>
    <dbReference type="NCBI Taxonomy" id="2763667"/>
    <lineage>
        <taxon>Bacteria</taxon>
        <taxon>Bacillati</taxon>
        <taxon>Bacillota</taxon>
        <taxon>Clostridia</taxon>
        <taxon>Lachnospirales</taxon>
        <taxon>Lachnospiraceae</taxon>
        <taxon>Wansuia</taxon>
    </lineage>
</organism>
<evidence type="ECO:0000259" key="8">
    <source>
        <dbReference type="PROSITE" id="PS51733"/>
    </source>
</evidence>
<evidence type="ECO:0000256" key="5">
    <source>
        <dbReference type="ARBA" id="ARBA00022741"/>
    </source>
</evidence>
<gene>
    <name evidence="9" type="ORF">H9Q79_05310</name>
</gene>
<evidence type="ECO:0000256" key="7">
    <source>
        <dbReference type="ARBA" id="ARBA00048037"/>
    </source>
</evidence>